<protein>
    <submittedName>
        <fullName evidence="2">Uncharacterized protein</fullName>
    </submittedName>
</protein>
<sequence length="75" mass="8865">MGYYKFRERSFNLQQTADSIEQHLTALDLAIPPYGDSDEKQNLARFAETVESLRDEQRKREQQLDQPHQGRQEVI</sequence>
<accession>A0A5P2CTH5</accession>
<evidence type="ECO:0000256" key="1">
    <source>
        <dbReference type="SAM" id="MobiDB-lite"/>
    </source>
</evidence>
<organism evidence="2 3">
    <name type="scientific">Streptomyces venezuelae</name>
    <dbReference type="NCBI Taxonomy" id="54571"/>
    <lineage>
        <taxon>Bacteria</taxon>
        <taxon>Bacillati</taxon>
        <taxon>Actinomycetota</taxon>
        <taxon>Actinomycetes</taxon>
        <taxon>Kitasatosporales</taxon>
        <taxon>Streptomycetaceae</taxon>
        <taxon>Streptomyces</taxon>
    </lineage>
</organism>
<evidence type="ECO:0000313" key="2">
    <source>
        <dbReference type="EMBL" id="QES46224.1"/>
    </source>
</evidence>
<dbReference type="EMBL" id="CP029191">
    <property type="protein sequence ID" value="QES46224.1"/>
    <property type="molecule type" value="Genomic_DNA"/>
</dbReference>
<reference evidence="2 3" key="1">
    <citation type="submission" date="2018-05" db="EMBL/GenBank/DDBJ databases">
        <title>Streptomyces venezuelae.</title>
        <authorList>
            <person name="Kim W."/>
            <person name="Lee N."/>
            <person name="Cho B.-K."/>
        </authorList>
    </citation>
    <scope>NUCLEOTIDE SEQUENCE [LARGE SCALE GENOMIC DNA]</scope>
    <source>
        <strain evidence="2 3">ATCC 14585</strain>
    </source>
</reference>
<dbReference type="InterPro" id="IPR036176">
    <property type="entry name" value="E2_sf"/>
</dbReference>
<name>A0A5P2CTH5_STRVZ</name>
<gene>
    <name evidence="2" type="ORF">DEJ49_25085</name>
</gene>
<dbReference type="Proteomes" id="UP000324015">
    <property type="component" value="Chromosome"/>
</dbReference>
<proteinExistence type="predicted"/>
<dbReference type="AlphaFoldDB" id="A0A5P2CTH5"/>
<dbReference type="Gene3D" id="1.20.120.770">
    <property type="entry name" value="Amyloid precursor protein, E2 domain"/>
    <property type="match status" value="1"/>
</dbReference>
<feature type="region of interest" description="Disordered" evidence="1">
    <location>
        <begin position="51"/>
        <end position="75"/>
    </location>
</feature>
<evidence type="ECO:0000313" key="3">
    <source>
        <dbReference type="Proteomes" id="UP000324015"/>
    </source>
</evidence>